<evidence type="ECO:0000256" key="2">
    <source>
        <dbReference type="ARBA" id="ARBA00007145"/>
    </source>
</evidence>
<dbReference type="SUPFAM" id="SSF52402">
    <property type="entry name" value="Adenine nucleotide alpha hydrolases-like"/>
    <property type="match status" value="1"/>
</dbReference>
<dbReference type="InterPro" id="IPR036526">
    <property type="entry name" value="C-N_Hydrolase_sf"/>
</dbReference>
<comment type="caution">
    <text evidence="7">Lacks conserved residue(s) required for the propagation of feature annotation.</text>
</comment>
<feature type="domain" description="CN hydrolase" evidence="10">
    <location>
        <begin position="1"/>
        <end position="262"/>
    </location>
</feature>
<evidence type="ECO:0000256" key="3">
    <source>
        <dbReference type="ARBA" id="ARBA00022598"/>
    </source>
</evidence>
<evidence type="ECO:0000256" key="9">
    <source>
        <dbReference type="RuleBase" id="RU003811"/>
    </source>
</evidence>
<feature type="active site" description="Proton acceptor; for glutaminase activity" evidence="7">
    <location>
        <position position="41"/>
    </location>
</feature>
<dbReference type="GO" id="GO:0003952">
    <property type="term" value="F:NAD+ synthase (glutamine-hydrolyzing) activity"/>
    <property type="evidence" value="ECO:0007669"/>
    <property type="project" value="UniProtKB-UniRule"/>
</dbReference>
<comment type="function">
    <text evidence="7">Catalyzes the ATP-dependent amidation of deamido-NAD to form NAD. Uses L-glutamine as a nitrogen source.</text>
</comment>
<dbReference type="PROSITE" id="PS50263">
    <property type="entry name" value="CN_HYDROLASE"/>
    <property type="match status" value="1"/>
</dbReference>
<dbReference type="UniPathway" id="UPA00253">
    <property type="reaction ID" value="UER00334"/>
</dbReference>
<dbReference type="GO" id="GO:0005737">
    <property type="term" value="C:cytoplasm"/>
    <property type="evidence" value="ECO:0007669"/>
    <property type="project" value="InterPro"/>
</dbReference>
<dbReference type="CDD" id="cd00553">
    <property type="entry name" value="NAD_synthase"/>
    <property type="match status" value="1"/>
</dbReference>
<dbReference type="Gene3D" id="3.40.50.620">
    <property type="entry name" value="HUPs"/>
    <property type="match status" value="1"/>
</dbReference>
<accession>A0A521DB02</accession>
<evidence type="ECO:0000259" key="10">
    <source>
        <dbReference type="PROSITE" id="PS50263"/>
    </source>
</evidence>
<dbReference type="InterPro" id="IPR003010">
    <property type="entry name" value="C-N_Hydrolase"/>
</dbReference>
<feature type="binding site" evidence="7">
    <location>
        <position position="407"/>
    </location>
    <ligand>
        <name>ATP</name>
        <dbReference type="ChEBI" id="CHEBI:30616"/>
    </ligand>
</feature>
<evidence type="ECO:0000313" key="11">
    <source>
        <dbReference type="EMBL" id="SMO68828.1"/>
    </source>
</evidence>
<feature type="binding site" evidence="7">
    <location>
        <begin position="300"/>
        <end position="307"/>
    </location>
    <ligand>
        <name>ATP</name>
        <dbReference type="ChEBI" id="CHEBI:30616"/>
    </ligand>
</feature>
<dbReference type="RefSeq" id="WP_142533474.1">
    <property type="nucleotide sequence ID" value="NZ_FXTB01000005.1"/>
</dbReference>
<dbReference type="HAMAP" id="MF_02090">
    <property type="entry name" value="NadE_glutamine_dep"/>
    <property type="match status" value="1"/>
</dbReference>
<evidence type="ECO:0000256" key="6">
    <source>
        <dbReference type="ARBA" id="ARBA00023027"/>
    </source>
</evidence>
<evidence type="ECO:0000256" key="8">
    <source>
        <dbReference type="PIRNR" id="PIRNR006630"/>
    </source>
</evidence>
<dbReference type="Pfam" id="PF00795">
    <property type="entry name" value="CN_hydrolase"/>
    <property type="match status" value="1"/>
</dbReference>
<dbReference type="InterPro" id="IPR014729">
    <property type="entry name" value="Rossmann-like_a/b/a_fold"/>
</dbReference>
<feature type="active site" description="Nucleophile; for glutaminase activity" evidence="7">
    <location>
        <position position="148"/>
    </location>
</feature>
<dbReference type="Gene3D" id="3.60.110.10">
    <property type="entry name" value="Carbon-nitrogen hydrolase"/>
    <property type="match status" value="1"/>
</dbReference>
<organism evidence="11 12">
    <name type="scientific">Saccharicrinis carchari</name>
    <dbReference type="NCBI Taxonomy" id="1168039"/>
    <lineage>
        <taxon>Bacteria</taxon>
        <taxon>Pseudomonadati</taxon>
        <taxon>Bacteroidota</taxon>
        <taxon>Bacteroidia</taxon>
        <taxon>Marinilabiliales</taxon>
        <taxon>Marinilabiliaceae</taxon>
        <taxon>Saccharicrinis</taxon>
    </lineage>
</organism>
<feature type="binding site" evidence="7">
    <location>
        <position position="522"/>
    </location>
    <ligand>
        <name>deamido-NAD(+)</name>
        <dbReference type="ChEBI" id="CHEBI:58437"/>
        <note>ligand shared between two neighboring subunits</note>
    </ligand>
</feature>
<evidence type="ECO:0000256" key="7">
    <source>
        <dbReference type="HAMAP-Rule" id="MF_02090"/>
    </source>
</evidence>
<feature type="binding site" evidence="7">
    <location>
        <position position="412"/>
    </location>
    <ligand>
        <name>deamido-NAD(+)</name>
        <dbReference type="ChEBI" id="CHEBI:58437"/>
        <note>ligand shared between two neighboring subunits</note>
    </ligand>
</feature>
<evidence type="ECO:0000256" key="5">
    <source>
        <dbReference type="ARBA" id="ARBA00022840"/>
    </source>
</evidence>
<reference evidence="11 12" key="1">
    <citation type="submission" date="2017-05" db="EMBL/GenBank/DDBJ databases">
        <authorList>
            <person name="Varghese N."/>
            <person name="Submissions S."/>
        </authorList>
    </citation>
    <scope>NUCLEOTIDE SEQUENCE [LARGE SCALE GENOMIC DNA]</scope>
    <source>
        <strain evidence="11 12">DSM 27040</strain>
    </source>
</reference>
<keyword evidence="4 7" id="KW-0547">Nucleotide-binding</keyword>
<comment type="catalytic activity">
    <reaction evidence="7 8">
        <text>deamido-NAD(+) + L-glutamine + ATP + H2O = L-glutamate + AMP + diphosphate + NAD(+) + H(+)</text>
        <dbReference type="Rhea" id="RHEA:24384"/>
        <dbReference type="ChEBI" id="CHEBI:15377"/>
        <dbReference type="ChEBI" id="CHEBI:15378"/>
        <dbReference type="ChEBI" id="CHEBI:29985"/>
        <dbReference type="ChEBI" id="CHEBI:30616"/>
        <dbReference type="ChEBI" id="CHEBI:33019"/>
        <dbReference type="ChEBI" id="CHEBI:57540"/>
        <dbReference type="ChEBI" id="CHEBI:58359"/>
        <dbReference type="ChEBI" id="CHEBI:58437"/>
        <dbReference type="ChEBI" id="CHEBI:456215"/>
        <dbReference type="EC" id="6.3.5.1"/>
    </reaction>
</comment>
<dbReference type="InterPro" id="IPR022310">
    <property type="entry name" value="NAD/GMP_synthase"/>
</dbReference>
<dbReference type="AlphaFoldDB" id="A0A521DB02"/>
<dbReference type="PIRSF" id="PIRSF006630">
    <property type="entry name" value="NADS_GAT"/>
    <property type="match status" value="1"/>
</dbReference>
<name>A0A521DB02_SACCC</name>
<feature type="binding site" evidence="7">
    <location>
        <position position="189"/>
    </location>
    <ligand>
        <name>L-glutamine</name>
        <dbReference type="ChEBI" id="CHEBI:58359"/>
    </ligand>
</feature>
<evidence type="ECO:0000256" key="1">
    <source>
        <dbReference type="ARBA" id="ARBA00005188"/>
    </source>
</evidence>
<evidence type="ECO:0000313" key="12">
    <source>
        <dbReference type="Proteomes" id="UP000319040"/>
    </source>
</evidence>
<sequence>MKIALAQLNFHVGNFAANTQKIITSIEKAQADLCELIVFSELAVCGYPPLDLLEREAFVQQCLQQIDVIASRCQDITAVVGCPSINDQASGKKLFNSAFVLSAGKIQSVHHKTLLPNYDVFDEYRYFEPNRHFSLVEVNGKKMALTICEDLWDEQPVANSFAKDKLYTNSPMQELKKLNPDFVVNIAASPFSYNQGHIRHQIISQKAIKNKLPFVYVNQVGANTELVFDGSSLVVNSKGQIVNQLNSFKEDIQYCYLQDVEQDNVLTKVQAGKMQLICDALVLGVRDYFSKTGFTKATLGLSGGLDSAVTLVIAEQALGAQNLRVLLLPSKYSSEHSIKDAEELANNLNVAYDILPIGDIVDSYEHTLNPLFKGLKPDLTEENIQARIRGSLLMALSNKFGHILLNTSNKSEAAVGYGTLYGDMNGGLSVLGDVYKTDVFALARYINRKEEIIPVNTIVKPPSAELRPDQKDSDSLPDYEVLDQILFNYIEKNQSQQDIIAAGFDADVVKKAIRMVNLNEYKRFQTAPIIRVSSKAFGMGRRIPLVTKF</sequence>
<comment type="similarity">
    <text evidence="9">Belongs to the NAD synthetase family.</text>
</comment>
<dbReference type="FunFam" id="3.40.50.620:FF:000106">
    <property type="entry name" value="Glutamine-dependent NAD(+) synthetase"/>
    <property type="match status" value="1"/>
</dbReference>
<dbReference type="EMBL" id="FXTB01000005">
    <property type="protein sequence ID" value="SMO68828.1"/>
    <property type="molecule type" value="Genomic_DNA"/>
</dbReference>
<dbReference type="NCBIfam" id="TIGR00552">
    <property type="entry name" value="nadE"/>
    <property type="match status" value="1"/>
</dbReference>
<dbReference type="GO" id="GO:0008795">
    <property type="term" value="F:NAD+ synthase activity"/>
    <property type="evidence" value="ECO:0007669"/>
    <property type="project" value="UniProtKB-UniRule"/>
</dbReference>
<protein>
    <recommendedName>
        <fullName evidence="7 8">Glutamine-dependent NAD(+) synthetase</fullName>
        <ecNumber evidence="7 8">6.3.5.1</ecNumber>
    </recommendedName>
    <alternativeName>
        <fullName evidence="7 8">NAD(+) synthase [glutamine-hydrolyzing]</fullName>
    </alternativeName>
</protein>
<feature type="active site" description="For glutaminase activity" evidence="7">
    <location>
        <position position="112"/>
    </location>
</feature>
<dbReference type="GO" id="GO:0005524">
    <property type="term" value="F:ATP binding"/>
    <property type="evidence" value="ECO:0007669"/>
    <property type="project" value="UniProtKB-UniRule"/>
</dbReference>
<feature type="binding site" evidence="7">
    <location>
        <position position="383"/>
    </location>
    <ligand>
        <name>deamido-NAD(+)</name>
        <dbReference type="ChEBI" id="CHEBI:58437"/>
        <note>ligand shared between two neighboring subunits</note>
    </ligand>
</feature>
<dbReference type="SUPFAM" id="SSF56317">
    <property type="entry name" value="Carbon-nitrogen hydrolase"/>
    <property type="match status" value="1"/>
</dbReference>
<keyword evidence="3 7" id="KW-0436">Ligase</keyword>
<feature type="binding site" evidence="7">
    <location>
        <position position="118"/>
    </location>
    <ligand>
        <name>L-glutamine</name>
        <dbReference type="ChEBI" id="CHEBI:58359"/>
    </ligand>
</feature>
<evidence type="ECO:0000256" key="4">
    <source>
        <dbReference type="ARBA" id="ARBA00022741"/>
    </source>
</evidence>
<keyword evidence="12" id="KW-1185">Reference proteome</keyword>
<dbReference type="GO" id="GO:0009435">
    <property type="term" value="P:NAD+ biosynthetic process"/>
    <property type="evidence" value="ECO:0007669"/>
    <property type="project" value="UniProtKB-UniRule"/>
</dbReference>
<dbReference type="PANTHER" id="PTHR23090:SF9">
    <property type="entry name" value="GLUTAMINE-DEPENDENT NAD(+) SYNTHETASE"/>
    <property type="match status" value="1"/>
</dbReference>
<dbReference type="OrthoDB" id="9803818at2"/>
<comment type="pathway">
    <text evidence="1 7 8">Cofactor biosynthesis; NAD(+) biosynthesis; NAD(+) from deamido-NAD(+) (L-Gln route): step 1/1.</text>
</comment>
<dbReference type="EC" id="6.3.5.1" evidence="7 8"/>
<comment type="similarity">
    <text evidence="2 7 8">In the C-terminal section; belongs to the NAD synthetase family.</text>
</comment>
<proteinExistence type="inferred from homology"/>
<dbReference type="CDD" id="cd07570">
    <property type="entry name" value="GAT_Gln-NAD-synth"/>
    <property type="match status" value="1"/>
</dbReference>
<keyword evidence="6 7" id="KW-0520">NAD</keyword>
<dbReference type="Pfam" id="PF02540">
    <property type="entry name" value="NAD_synthase"/>
    <property type="match status" value="1"/>
</dbReference>
<dbReference type="NCBIfam" id="NF010588">
    <property type="entry name" value="PRK13981.1"/>
    <property type="match status" value="1"/>
</dbReference>
<dbReference type="GO" id="GO:0004359">
    <property type="term" value="F:glutaminase activity"/>
    <property type="evidence" value="ECO:0007669"/>
    <property type="project" value="InterPro"/>
</dbReference>
<dbReference type="PANTHER" id="PTHR23090">
    <property type="entry name" value="NH 3 /GLUTAMINE-DEPENDENT NAD + SYNTHETASE"/>
    <property type="match status" value="1"/>
</dbReference>
<keyword evidence="5 7" id="KW-0067">ATP-binding</keyword>
<gene>
    <name evidence="7" type="primary">nadE</name>
    <name evidence="11" type="ORF">SAMN06265379_1059</name>
</gene>
<dbReference type="InterPro" id="IPR014445">
    <property type="entry name" value="Gln-dep_NAD_synthase"/>
</dbReference>
<dbReference type="InterPro" id="IPR003694">
    <property type="entry name" value="NAD_synthase"/>
</dbReference>
<dbReference type="Proteomes" id="UP000319040">
    <property type="component" value="Unassembled WGS sequence"/>
</dbReference>